<keyword evidence="5" id="KW-0812">Transmembrane</keyword>
<evidence type="ECO:0000256" key="8">
    <source>
        <dbReference type="ARBA" id="ARBA00022777"/>
    </source>
</evidence>
<evidence type="ECO:0000256" key="2">
    <source>
        <dbReference type="ARBA" id="ARBA00011902"/>
    </source>
</evidence>
<feature type="region of interest" description="Disordered" evidence="16">
    <location>
        <begin position="124"/>
        <end position="146"/>
    </location>
</feature>
<keyword evidence="7" id="KW-0547">Nucleotide-binding</keyword>
<dbReference type="EC" id="2.7.10.1" evidence="2"/>
<keyword evidence="9" id="KW-0067">ATP-binding</keyword>
<comment type="caution">
    <text evidence="18">The sequence shown here is derived from an EMBL/GenBank/DDBJ whole genome shotgun (WGS) entry which is preliminary data.</text>
</comment>
<organism evidence="18 19">
    <name type="scientific">Peribacillus glennii</name>
    <dbReference type="NCBI Taxonomy" id="2303991"/>
    <lineage>
        <taxon>Bacteria</taxon>
        <taxon>Bacillati</taxon>
        <taxon>Bacillota</taxon>
        <taxon>Bacilli</taxon>
        <taxon>Bacillales</taxon>
        <taxon>Bacillaceae</taxon>
        <taxon>Peribacillus</taxon>
    </lineage>
</organism>
<dbReference type="InterPro" id="IPR058094">
    <property type="entry name" value="Ig-like_OmpL47-like"/>
</dbReference>
<evidence type="ECO:0000256" key="3">
    <source>
        <dbReference type="ARBA" id="ARBA00022475"/>
    </source>
</evidence>
<evidence type="ECO:0000256" key="7">
    <source>
        <dbReference type="ARBA" id="ARBA00022741"/>
    </source>
</evidence>
<evidence type="ECO:0000256" key="12">
    <source>
        <dbReference type="ARBA" id="ARBA00023137"/>
    </source>
</evidence>
<evidence type="ECO:0000259" key="17">
    <source>
        <dbReference type="Pfam" id="PF12810"/>
    </source>
</evidence>
<keyword evidence="3" id="KW-1003">Cell membrane</keyword>
<gene>
    <name evidence="18" type="ORF">D0466_18490</name>
</gene>
<evidence type="ECO:0000256" key="14">
    <source>
        <dbReference type="ARBA" id="ARBA00023170"/>
    </source>
</evidence>
<evidence type="ECO:0000256" key="15">
    <source>
        <dbReference type="ARBA" id="ARBA00023180"/>
    </source>
</evidence>
<dbReference type="GO" id="GO:0005886">
    <property type="term" value="C:plasma membrane"/>
    <property type="evidence" value="ECO:0007669"/>
    <property type="project" value="UniProtKB-SubCell"/>
</dbReference>
<sequence length="597" mass="63101">MAIQWLHKQKNGLKRNSNMFFKKTLSCLVLSAGVLLGIIPVIGNSSVYAESNSWDFQYTGAVQEYTAPYTGTYKLEVWGAQGGSHYLPWRYQPGGYGGYAKGDIRLTAGETLYVYVGEEGSKSGGWNGGGNGGSEDESGMGGGGGTDIRLISATSPTDPVSLNSRIIVAGGGGGHDDTQDWYAGWGGGESGGAVFETAAGTQTSGYAFGYGQNGSSSTAGGGGGWYGGYAGVRTEFHRVECGAGGSGYVLTSSSYKPEGYSVNPSYYLTNTQLIAGNEPMPSTSGGRQYGQSGNGYAKITLKTLADTTPPVTTDDAPKDWVNNDVTVNLTATDKDGSGVANTYYKLDNDDEQSGTSVKVSTQGIHTITYWSVDKEGNIEDKHTATVKIDNSAPVTTLSADPGTPNGKNGWYTSDVQVSLSAKDSDGSGAANTEYRLNGGEWTPYNGAFTLSDDGTHVIDYRSTDNAGNTEQFNTKTIKLDKTPPTLNIRLDKTSIWPPNGKMVPVTAIINASDATSGMDSVVLASITSNERLRSDDIQNAKYHTPITRSTDTFKLLADRLGKGKGRVYTITFRATDKAGNVTNKSVTVTVPHNKSNK</sequence>
<protein>
    <recommendedName>
        <fullName evidence="2">receptor protein-tyrosine kinase</fullName>
        <ecNumber evidence="2">2.7.10.1</ecNumber>
    </recommendedName>
</protein>
<dbReference type="EMBL" id="QVTD01000016">
    <property type="protein sequence ID" value="RFU61208.1"/>
    <property type="molecule type" value="Genomic_DNA"/>
</dbReference>
<dbReference type="GO" id="GO:0005524">
    <property type="term" value="F:ATP binding"/>
    <property type="evidence" value="ECO:0007669"/>
    <property type="project" value="UniProtKB-KW"/>
</dbReference>
<comment type="subcellular location">
    <subcellularLocation>
        <location evidence="1">Cell membrane</location>
        <topology evidence="1">Single-pass type I membrane protein</topology>
    </subcellularLocation>
</comment>
<dbReference type="GO" id="GO:0004714">
    <property type="term" value="F:transmembrane receptor protein tyrosine kinase activity"/>
    <property type="evidence" value="ECO:0007669"/>
    <property type="project" value="UniProtKB-EC"/>
</dbReference>
<dbReference type="NCBIfam" id="NF047446">
    <property type="entry name" value="barrel_OmpL47"/>
    <property type="match status" value="2"/>
</dbReference>
<evidence type="ECO:0000256" key="10">
    <source>
        <dbReference type="ARBA" id="ARBA00022989"/>
    </source>
</evidence>
<evidence type="ECO:0000256" key="13">
    <source>
        <dbReference type="ARBA" id="ARBA00023157"/>
    </source>
</evidence>
<evidence type="ECO:0000256" key="4">
    <source>
        <dbReference type="ARBA" id="ARBA00022679"/>
    </source>
</evidence>
<name>A0A372L7H0_9BACI</name>
<keyword evidence="6" id="KW-0732">Signal</keyword>
<reference evidence="18 19" key="1">
    <citation type="submission" date="2018-08" db="EMBL/GenBank/DDBJ databases">
        <title>Bacillus chawlae sp. nov., Bacillus glennii sp. nov., and Bacillus saganii sp. nov. Isolated from the Vehicle Assembly Building at Kennedy Space Center where the Viking Spacecraft were Assembled.</title>
        <authorList>
            <person name="Seuylemezian A."/>
            <person name="Vaishampayan P."/>
        </authorList>
    </citation>
    <scope>NUCLEOTIDE SEQUENCE [LARGE SCALE GENOMIC DNA]</scope>
    <source>
        <strain evidence="18 19">V44-8</strain>
    </source>
</reference>
<evidence type="ECO:0000256" key="9">
    <source>
        <dbReference type="ARBA" id="ARBA00022840"/>
    </source>
</evidence>
<keyword evidence="13" id="KW-1015">Disulfide bond</keyword>
<proteinExistence type="predicted"/>
<keyword evidence="11" id="KW-0472">Membrane</keyword>
<keyword evidence="14" id="KW-0675">Receptor</keyword>
<evidence type="ECO:0000256" key="5">
    <source>
        <dbReference type="ARBA" id="ARBA00022692"/>
    </source>
</evidence>
<evidence type="ECO:0000313" key="18">
    <source>
        <dbReference type="EMBL" id="RFU61208.1"/>
    </source>
</evidence>
<keyword evidence="10" id="KW-1133">Transmembrane helix</keyword>
<keyword evidence="15" id="KW-0325">Glycoprotein</keyword>
<accession>A0A372L7H0</accession>
<evidence type="ECO:0000313" key="19">
    <source>
        <dbReference type="Proteomes" id="UP000262939"/>
    </source>
</evidence>
<dbReference type="RefSeq" id="WP_117324012.1">
    <property type="nucleotide sequence ID" value="NZ_QVTD01000016.1"/>
</dbReference>
<dbReference type="Proteomes" id="UP000262939">
    <property type="component" value="Unassembled WGS sequence"/>
</dbReference>
<dbReference type="Gene3D" id="3.30.1920.20">
    <property type="match status" value="2"/>
</dbReference>
<dbReference type="Pfam" id="PF12810">
    <property type="entry name" value="ALK_LTK_GRD"/>
    <property type="match status" value="1"/>
</dbReference>
<feature type="domain" description="ALK/LTK-like glycine-rich" evidence="17">
    <location>
        <begin position="70"/>
        <end position="301"/>
    </location>
</feature>
<evidence type="ECO:0000256" key="1">
    <source>
        <dbReference type="ARBA" id="ARBA00004251"/>
    </source>
</evidence>
<dbReference type="OrthoDB" id="340819at2"/>
<evidence type="ECO:0000256" key="6">
    <source>
        <dbReference type="ARBA" id="ARBA00022729"/>
    </source>
</evidence>
<evidence type="ECO:0000256" key="11">
    <source>
        <dbReference type="ARBA" id="ARBA00023136"/>
    </source>
</evidence>
<keyword evidence="8" id="KW-0418">Kinase</keyword>
<dbReference type="AlphaFoldDB" id="A0A372L7H0"/>
<dbReference type="InterPro" id="IPR055163">
    <property type="entry name" value="ALK/LTK-like_GRD"/>
</dbReference>
<keyword evidence="4" id="KW-0808">Transferase</keyword>
<keyword evidence="19" id="KW-1185">Reference proteome</keyword>
<evidence type="ECO:0000256" key="16">
    <source>
        <dbReference type="SAM" id="MobiDB-lite"/>
    </source>
</evidence>
<keyword evidence="12" id="KW-0829">Tyrosine-protein kinase</keyword>